<feature type="signal peptide" evidence="2">
    <location>
        <begin position="1"/>
        <end position="33"/>
    </location>
</feature>
<evidence type="ECO:0000313" key="4">
    <source>
        <dbReference type="Proteomes" id="UP000622580"/>
    </source>
</evidence>
<evidence type="ECO:0000313" key="3">
    <source>
        <dbReference type="EMBL" id="MBR7620061.1"/>
    </source>
</evidence>
<proteinExistence type="predicted"/>
<protein>
    <recommendedName>
        <fullName evidence="5">DUF3035 domain-containing protein</fullName>
    </recommendedName>
</protein>
<dbReference type="AlphaFoldDB" id="A0A941D0P5"/>
<organism evidence="3 4">
    <name type="scientific">Phenylobacterium glaciei</name>
    <dbReference type="NCBI Taxonomy" id="2803784"/>
    <lineage>
        <taxon>Bacteria</taxon>
        <taxon>Pseudomonadati</taxon>
        <taxon>Pseudomonadota</taxon>
        <taxon>Alphaproteobacteria</taxon>
        <taxon>Caulobacterales</taxon>
        <taxon>Caulobacteraceae</taxon>
        <taxon>Phenylobacterium</taxon>
    </lineage>
</organism>
<evidence type="ECO:0000256" key="2">
    <source>
        <dbReference type="SAM" id="SignalP"/>
    </source>
</evidence>
<comment type="caution">
    <text evidence="3">The sequence shown here is derived from an EMBL/GenBank/DDBJ whole genome shotgun (WGS) entry which is preliminary data.</text>
</comment>
<keyword evidence="2" id="KW-0732">Signal</keyword>
<accession>A0A941D0P5</accession>
<evidence type="ECO:0000256" key="1">
    <source>
        <dbReference type="SAM" id="MobiDB-lite"/>
    </source>
</evidence>
<feature type="chain" id="PRO_5036961651" description="DUF3035 domain-containing protein" evidence="2">
    <location>
        <begin position="34"/>
        <end position="145"/>
    </location>
</feature>
<gene>
    <name evidence="3" type="ORF">JKL49_11755</name>
</gene>
<dbReference type="PROSITE" id="PS51257">
    <property type="entry name" value="PROKAR_LIPOPROTEIN"/>
    <property type="match status" value="1"/>
</dbReference>
<keyword evidence="4" id="KW-1185">Reference proteome</keyword>
<name>A0A941D0P5_9CAUL</name>
<dbReference type="RefSeq" id="WP_215340789.1">
    <property type="nucleotide sequence ID" value="NZ_JAGSGD010000001.1"/>
</dbReference>
<sequence>MSRLKPLRTSLLVCVCGAAMLSGCAISNPFVTAAVNPASPIAAEVAAKARASHDYPTFADIPPVPADVRPLPAFGRAASDLQVAGAELVRDTAPSTWTLTGTDAFAGRARDIAGPEATGPDSTTAATEAFAKAQRARATPPPSPR</sequence>
<feature type="region of interest" description="Disordered" evidence="1">
    <location>
        <begin position="108"/>
        <end position="145"/>
    </location>
</feature>
<dbReference type="Proteomes" id="UP000622580">
    <property type="component" value="Unassembled WGS sequence"/>
</dbReference>
<evidence type="ECO:0008006" key="5">
    <source>
        <dbReference type="Google" id="ProtNLM"/>
    </source>
</evidence>
<dbReference type="EMBL" id="JAGSGD010000001">
    <property type="protein sequence ID" value="MBR7620061.1"/>
    <property type="molecule type" value="Genomic_DNA"/>
</dbReference>
<reference evidence="3" key="1">
    <citation type="submission" date="2021-04" db="EMBL/GenBank/DDBJ databases">
        <title>Draft genome assembly of strain Phenylobacterium sp. 20VBR1 using MiniION and Illumina platforms.</title>
        <authorList>
            <person name="Thomas F.A."/>
            <person name="Krishnan K.P."/>
            <person name="Sinha R.K."/>
        </authorList>
    </citation>
    <scope>NUCLEOTIDE SEQUENCE</scope>
    <source>
        <strain evidence="3">20VBR1</strain>
    </source>
</reference>